<feature type="transmembrane region" description="Helical" evidence="1">
    <location>
        <begin position="26"/>
        <end position="48"/>
    </location>
</feature>
<dbReference type="EMBL" id="JARBDR010000917">
    <property type="protein sequence ID" value="KAJ8303212.1"/>
    <property type="molecule type" value="Genomic_DNA"/>
</dbReference>
<keyword evidence="1" id="KW-0812">Transmembrane</keyword>
<gene>
    <name evidence="2" type="ORF">KUTeg_019608</name>
</gene>
<dbReference type="PANTHER" id="PTHR11785:SF512">
    <property type="entry name" value="SOBREMESA, ISOFORM B"/>
    <property type="match status" value="1"/>
</dbReference>
<feature type="transmembrane region" description="Helical" evidence="1">
    <location>
        <begin position="69"/>
        <end position="88"/>
    </location>
</feature>
<dbReference type="PANTHER" id="PTHR11785">
    <property type="entry name" value="AMINO ACID TRANSPORTER"/>
    <property type="match status" value="1"/>
</dbReference>
<dbReference type="Proteomes" id="UP001217089">
    <property type="component" value="Unassembled WGS sequence"/>
</dbReference>
<protein>
    <submittedName>
        <fullName evidence="2">Uncharacterized protein</fullName>
    </submittedName>
</protein>
<keyword evidence="1" id="KW-0472">Membrane</keyword>
<sequence>MTKQNKPNQGAAITSIVMSLVIDTNILVRFYVFTVWLFHGLSMIGLIVMRITKPQLTRPYKVTELLYKLYYCASKFFMLILPHITRILNYLRYFL</sequence>
<proteinExistence type="predicted"/>
<organism evidence="2 3">
    <name type="scientific">Tegillarca granosa</name>
    <name type="common">Malaysian cockle</name>
    <name type="synonym">Anadara granosa</name>
    <dbReference type="NCBI Taxonomy" id="220873"/>
    <lineage>
        <taxon>Eukaryota</taxon>
        <taxon>Metazoa</taxon>
        <taxon>Spiralia</taxon>
        <taxon>Lophotrochozoa</taxon>
        <taxon>Mollusca</taxon>
        <taxon>Bivalvia</taxon>
        <taxon>Autobranchia</taxon>
        <taxon>Pteriomorphia</taxon>
        <taxon>Arcoida</taxon>
        <taxon>Arcoidea</taxon>
        <taxon>Arcidae</taxon>
        <taxon>Tegillarca</taxon>
    </lineage>
</organism>
<comment type="caution">
    <text evidence="2">The sequence shown here is derived from an EMBL/GenBank/DDBJ whole genome shotgun (WGS) entry which is preliminary data.</text>
</comment>
<evidence type="ECO:0000256" key="1">
    <source>
        <dbReference type="SAM" id="Phobius"/>
    </source>
</evidence>
<keyword evidence="3" id="KW-1185">Reference proteome</keyword>
<evidence type="ECO:0000313" key="3">
    <source>
        <dbReference type="Proteomes" id="UP001217089"/>
    </source>
</evidence>
<evidence type="ECO:0000313" key="2">
    <source>
        <dbReference type="EMBL" id="KAJ8303212.1"/>
    </source>
</evidence>
<reference evidence="2 3" key="1">
    <citation type="submission" date="2022-12" db="EMBL/GenBank/DDBJ databases">
        <title>Chromosome-level genome of Tegillarca granosa.</title>
        <authorList>
            <person name="Kim J."/>
        </authorList>
    </citation>
    <scope>NUCLEOTIDE SEQUENCE [LARGE SCALE GENOMIC DNA]</scope>
    <source>
        <strain evidence="2">Teg-2019</strain>
        <tissue evidence="2">Adductor muscle</tissue>
    </source>
</reference>
<name>A0ABQ9EH35_TEGGR</name>
<dbReference type="InterPro" id="IPR050598">
    <property type="entry name" value="AminoAcid_Transporter"/>
</dbReference>
<accession>A0ABQ9EH35</accession>
<keyword evidence="1" id="KW-1133">Transmembrane helix</keyword>